<evidence type="ECO:0000256" key="1">
    <source>
        <dbReference type="ARBA" id="ARBA00022723"/>
    </source>
</evidence>
<dbReference type="InterPro" id="IPR036163">
    <property type="entry name" value="HMA_dom_sf"/>
</dbReference>
<dbReference type="OrthoDB" id="9813965at2"/>
<name>A0A1C6UXM7_9ACTN</name>
<dbReference type="PROSITE" id="PS01047">
    <property type="entry name" value="HMA_1"/>
    <property type="match status" value="1"/>
</dbReference>
<sequence>MSASVYKVGGMTCTGCANKVRNLLGELGGVDQVDVDLAAGQVAVRAARQVDDARVVEALEAAGYEAAPV</sequence>
<proteinExistence type="predicted"/>
<keyword evidence="4" id="KW-1185">Reference proteome</keyword>
<evidence type="ECO:0000313" key="4">
    <source>
        <dbReference type="Proteomes" id="UP000199696"/>
    </source>
</evidence>
<accession>A0A1C6UXM7</accession>
<keyword evidence="1" id="KW-0479">Metal-binding</keyword>
<dbReference type="GO" id="GO:0046872">
    <property type="term" value="F:metal ion binding"/>
    <property type="evidence" value="ECO:0007669"/>
    <property type="project" value="UniProtKB-KW"/>
</dbReference>
<feature type="domain" description="HMA" evidence="2">
    <location>
        <begin position="2"/>
        <end position="67"/>
    </location>
</feature>
<dbReference type="Pfam" id="PF00403">
    <property type="entry name" value="HMA"/>
    <property type="match status" value="1"/>
</dbReference>
<dbReference type="InterPro" id="IPR006121">
    <property type="entry name" value="HMA_dom"/>
</dbReference>
<dbReference type="CDD" id="cd00371">
    <property type="entry name" value="HMA"/>
    <property type="match status" value="1"/>
</dbReference>
<dbReference type="Gene3D" id="3.30.70.100">
    <property type="match status" value="1"/>
</dbReference>
<reference evidence="4" key="1">
    <citation type="submission" date="2016-06" db="EMBL/GenBank/DDBJ databases">
        <authorList>
            <person name="Varghese N."/>
            <person name="Submissions Spin"/>
        </authorList>
    </citation>
    <scope>NUCLEOTIDE SEQUENCE [LARGE SCALE GENOMIC DNA]</scope>
    <source>
        <strain evidence="4">DSM 44814</strain>
    </source>
</reference>
<protein>
    <submittedName>
        <fullName evidence="3">Copper chaperone CopZ</fullName>
    </submittedName>
</protein>
<dbReference type="RefSeq" id="WP_091120187.1">
    <property type="nucleotide sequence ID" value="NZ_FMHY01000002.1"/>
</dbReference>
<dbReference type="AlphaFoldDB" id="A0A1C6UXM7"/>
<dbReference type="EMBL" id="FMHY01000002">
    <property type="protein sequence ID" value="SCL58772.1"/>
    <property type="molecule type" value="Genomic_DNA"/>
</dbReference>
<gene>
    <name evidence="3" type="ORF">GA0070604_3906</name>
</gene>
<dbReference type="SUPFAM" id="SSF55008">
    <property type="entry name" value="HMA, heavy metal-associated domain"/>
    <property type="match status" value="1"/>
</dbReference>
<dbReference type="Proteomes" id="UP000199696">
    <property type="component" value="Unassembled WGS sequence"/>
</dbReference>
<organism evidence="3 4">
    <name type="scientific">Micromonospora eburnea</name>
    <dbReference type="NCBI Taxonomy" id="227316"/>
    <lineage>
        <taxon>Bacteria</taxon>
        <taxon>Bacillati</taxon>
        <taxon>Actinomycetota</taxon>
        <taxon>Actinomycetes</taxon>
        <taxon>Micromonosporales</taxon>
        <taxon>Micromonosporaceae</taxon>
        <taxon>Micromonospora</taxon>
    </lineage>
</organism>
<evidence type="ECO:0000313" key="3">
    <source>
        <dbReference type="EMBL" id="SCL58772.1"/>
    </source>
</evidence>
<dbReference type="STRING" id="227316.GA0070604_3906"/>
<dbReference type="InterPro" id="IPR017969">
    <property type="entry name" value="Heavy-metal-associated_CS"/>
</dbReference>
<evidence type="ECO:0000259" key="2">
    <source>
        <dbReference type="PROSITE" id="PS50846"/>
    </source>
</evidence>
<dbReference type="PROSITE" id="PS50846">
    <property type="entry name" value="HMA_2"/>
    <property type="match status" value="1"/>
</dbReference>